<evidence type="ECO:0000313" key="7">
    <source>
        <dbReference type="EnsemblMetazoa" id="PHUM463830-PA"/>
    </source>
</evidence>
<dbReference type="HOGENOM" id="CLU_079381_0_0_1"/>
<evidence type="ECO:0000256" key="2">
    <source>
        <dbReference type="ARBA" id="ARBA00016648"/>
    </source>
</evidence>
<proteinExistence type="inferred from homology"/>
<dbReference type="EnsemblMetazoa" id="PHUM463830-RA">
    <property type="protein sequence ID" value="PHUM463830-PA"/>
    <property type="gene ID" value="PHUM463830"/>
</dbReference>
<dbReference type="InterPro" id="IPR058771">
    <property type="entry name" value="PWI_CCDC43"/>
</dbReference>
<dbReference type="OrthoDB" id="2187466at2759"/>
<dbReference type="InterPro" id="IPR037666">
    <property type="entry name" value="CCDC43"/>
</dbReference>
<dbReference type="OMA" id="KFLFRNT"/>
<dbReference type="EMBL" id="AAZO01005644">
    <property type="status" value="NOT_ANNOTATED_CDS"/>
    <property type="molecule type" value="Genomic_DNA"/>
</dbReference>
<feature type="compositionally biased region" description="Basic and acidic residues" evidence="4">
    <location>
        <begin position="164"/>
        <end position="199"/>
    </location>
</feature>
<sequence length="211" mass="24300">MAAGGDFSEFDTWLNNKLLACNTDEGVFGSYIKGILEGEESLDDKTQALTEILSEITNENITKLCQEILEKWSLFNTKDENVQGTILKVSEDMDVRLAKLMESQAKPTIVTRNNYTDEEKRIRDAILQQYGQMSDDENDKDEEEGENGSENSIVKNINVAAVKQAEKEKREKAKIDSQKKKEKDKEDREKQKQMAQEKKEKRKTQKGERRR</sequence>
<dbReference type="VEuPathDB" id="VectorBase:PHUM463830"/>
<evidence type="ECO:0000256" key="3">
    <source>
        <dbReference type="ARBA" id="ARBA00023054"/>
    </source>
</evidence>
<evidence type="ECO:0000259" key="5">
    <source>
        <dbReference type="Pfam" id="PF26091"/>
    </source>
</evidence>
<keyword evidence="8" id="KW-1185">Reference proteome</keyword>
<gene>
    <name evidence="7" type="primary">8238578</name>
    <name evidence="6" type="ORF">Phum_PHUM463830</name>
</gene>
<evidence type="ECO:0000313" key="6">
    <source>
        <dbReference type="EMBL" id="EEB17396.1"/>
    </source>
</evidence>
<reference evidence="6" key="2">
    <citation type="submission" date="2007-04" db="EMBL/GenBank/DDBJ databases">
        <title>The genome of the human body louse.</title>
        <authorList>
            <consortium name="The Human Body Louse Genome Consortium"/>
            <person name="Kirkness E."/>
            <person name="Walenz B."/>
            <person name="Hass B."/>
            <person name="Bruggner R."/>
            <person name="Strausberg R."/>
        </authorList>
    </citation>
    <scope>NUCLEOTIDE SEQUENCE</scope>
    <source>
        <strain evidence="6">USDA</strain>
    </source>
</reference>
<feature type="domain" description="CCDC43 PWI-like" evidence="5">
    <location>
        <begin position="8"/>
        <end position="77"/>
    </location>
</feature>
<evidence type="ECO:0000313" key="8">
    <source>
        <dbReference type="Proteomes" id="UP000009046"/>
    </source>
</evidence>
<dbReference type="AlphaFoldDB" id="E0VVJ0"/>
<protein>
    <recommendedName>
        <fullName evidence="2">Coiled-coil domain-containing protein 43</fullName>
    </recommendedName>
</protein>
<evidence type="ECO:0000256" key="1">
    <source>
        <dbReference type="ARBA" id="ARBA00005305"/>
    </source>
</evidence>
<dbReference type="GeneID" id="8238578"/>
<feature type="compositionally biased region" description="Acidic residues" evidence="4">
    <location>
        <begin position="134"/>
        <end position="147"/>
    </location>
</feature>
<dbReference type="InParanoid" id="E0VVJ0"/>
<dbReference type="FunCoup" id="E0VVJ0">
    <property type="interactions" value="686"/>
</dbReference>
<evidence type="ECO:0000256" key="4">
    <source>
        <dbReference type="SAM" id="MobiDB-lite"/>
    </source>
</evidence>
<dbReference type="STRING" id="121224.E0VVJ0"/>
<dbReference type="Proteomes" id="UP000009046">
    <property type="component" value="Unassembled WGS sequence"/>
</dbReference>
<feature type="compositionally biased region" description="Basic residues" evidence="4">
    <location>
        <begin position="200"/>
        <end position="211"/>
    </location>
</feature>
<keyword evidence="3" id="KW-0175">Coiled coil</keyword>
<name>E0VVJ0_PEDHC</name>
<comment type="similarity">
    <text evidence="1">Belongs to the CCDC43 family.</text>
</comment>
<feature type="region of interest" description="Disordered" evidence="4">
    <location>
        <begin position="130"/>
        <end position="211"/>
    </location>
</feature>
<dbReference type="EMBL" id="DS235812">
    <property type="protein sequence ID" value="EEB17396.1"/>
    <property type="molecule type" value="Genomic_DNA"/>
</dbReference>
<dbReference type="PANTHER" id="PTHR31684">
    <property type="entry name" value="COILED-COIL DOMAIN-CONTAINING PROTEIN 43"/>
    <property type="match status" value="1"/>
</dbReference>
<dbReference type="KEGG" id="phu:Phum_PHUM463830"/>
<organism>
    <name type="scientific">Pediculus humanus subsp. corporis</name>
    <name type="common">Body louse</name>
    <dbReference type="NCBI Taxonomy" id="121224"/>
    <lineage>
        <taxon>Eukaryota</taxon>
        <taxon>Metazoa</taxon>
        <taxon>Ecdysozoa</taxon>
        <taxon>Arthropoda</taxon>
        <taxon>Hexapoda</taxon>
        <taxon>Insecta</taxon>
        <taxon>Pterygota</taxon>
        <taxon>Neoptera</taxon>
        <taxon>Paraneoptera</taxon>
        <taxon>Psocodea</taxon>
        <taxon>Troctomorpha</taxon>
        <taxon>Phthiraptera</taxon>
        <taxon>Anoplura</taxon>
        <taxon>Pediculidae</taxon>
        <taxon>Pediculus</taxon>
    </lineage>
</organism>
<accession>E0VVJ0</accession>
<dbReference type="RefSeq" id="XP_002430134.1">
    <property type="nucleotide sequence ID" value="XM_002430089.1"/>
</dbReference>
<dbReference type="PANTHER" id="PTHR31684:SF2">
    <property type="entry name" value="COILED-COIL DOMAIN-CONTAINING PROTEIN 43"/>
    <property type="match status" value="1"/>
</dbReference>
<dbReference type="Pfam" id="PF26091">
    <property type="entry name" value="PWI_CCDC43"/>
    <property type="match status" value="1"/>
</dbReference>
<dbReference type="CTD" id="8238578"/>
<dbReference type="eggNOG" id="ENOG502RYDM">
    <property type="taxonomic scope" value="Eukaryota"/>
</dbReference>
<reference evidence="7" key="3">
    <citation type="submission" date="2020-05" db="UniProtKB">
        <authorList>
            <consortium name="EnsemblMetazoa"/>
        </authorList>
    </citation>
    <scope>IDENTIFICATION</scope>
    <source>
        <strain evidence="7">USDA</strain>
    </source>
</reference>
<reference evidence="6" key="1">
    <citation type="submission" date="2007-04" db="EMBL/GenBank/DDBJ databases">
        <title>Annotation of Pediculus humanus corporis strain USDA.</title>
        <authorList>
            <person name="Kirkness E."/>
            <person name="Hannick L."/>
            <person name="Hass B."/>
            <person name="Bruggner R."/>
            <person name="Lawson D."/>
            <person name="Bidwell S."/>
            <person name="Joardar V."/>
            <person name="Caler E."/>
            <person name="Walenz B."/>
            <person name="Inman J."/>
            <person name="Schobel S."/>
            <person name="Galinsky K."/>
            <person name="Amedeo P."/>
            <person name="Strausberg R."/>
        </authorList>
    </citation>
    <scope>NUCLEOTIDE SEQUENCE</scope>
    <source>
        <strain evidence="6">USDA</strain>
    </source>
</reference>